<gene>
    <name evidence="4" type="ORF">J0A68_16800</name>
</gene>
<evidence type="ECO:0000256" key="1">
    <source>
        <dbReference type="ARBA" id="ARBA00022723"/>
    </source>
</evidence>
<name>A0ABS3C693_9BACT</name>
<accession>A0ABS3C693</accession>
<comment type="caution">
    <text evidence="4">The sequence shown here is derived from an EMBL/GenBank/DDBJ whole genome shotgun (WGS) entry which is preliminary data.</text>
</comment>
<dbReference type="PANTHER" id="PTHR45745">
    <property type="entry name" value="PHOSPHOMANNOMUTASE 45A"/>
    <property type="match status" value="1"/>
</dbReference>
<dbReference type="EMBL" id="JAFKCT010000008">
    <property type="protein sequence ID" value="MBN7812616.1"/>
    <property type="molecule type" value="Genomic_DNA"/>
</dbReference>
<evidence type="ECO:0000256" key="2">
    <source>
        <dbReference type="ARBA" id="ARBA00022842"/>
    </source>
</evidence>
<organism evidence="4 5">
    <name type="scientific">Algoriphagus oliviformis</name>
    <dbReference type="NCBI Taxonomy" id="2811231"/>
    <lineage>
        <taxon>Bacteria</taxon>
        <taxon>Pseudomonadati</taxon>
        <taxon>Bacteroidota</taxon>
        <taxon>Cytophagia</taxon>
        <taxon>Cytophagales</taxon>
        <taxon>Cyclobacteriaceae</taxon>
        <taxon>Algoriphagus</taxon>
    </lineage>
</organism>
<dbReference type="PANTHER" id="PTHR45745:SF1">
    <property type="entry name" value="PHOSPHOGLUCOMUTASE 2B-RELATED"/>
    <property type="match status" value="1"/>
</dbReference>
<keyword evidence="3" id="KW-0413">Isomerase</keyword>
<evidence type="ECO:0000313" key="4">
    <source>
        <dbReference type="EMBL" id="MBN7812616.1"/>
    </source>
</evidence>
<keyword evidence="5" id="KW-1185">Reference proteome</keyword>
<dbReference type="RefSeq" id="WP_206579397.1">
    <property type="nucleotide sequence ID" value="NZ_JAFKCT010000008.1"/>
</dbReference>
<proteinExistence type="predicted"/>
<sequence>MTSSPAQQTETQDQSAATIERLKVLISSDQPMKKLETKLANLEVDLSWQKIPQTLGGLEDTFTFLQLKPVFEEAEQSGADLVIALDTEYNRFTLGVRKFVDGKFILLNIHHISLLLARLLLENQGALNAKRSIFVTDLLDKLFAAGQGQIEMLANLPSPLEEQEAFQQAGNGDTLFVSENQEIILKGQKDSLGYLLSQLVLAAKKAKSENRSLFETLLGIYHDYGFQREKNLSVSTEDATQKAFFKKIFNRLKKKPPLLIGMTEIISIEDLGSGTLKNMLSGRTVASQSPGAEALLVQLANNTRFLMFPTEQKVNFFFTSQGKLIRRDDFTTLNQQFDQRVVKLLSEINRLALEK</sequence>
<dbReference type="Proteomes" id="UP000664317">
    <property type="component" value="Unassembled WGS sequence"/>
</dbReference>
<evidence type="ECO:0000256" key="3">
    <source>
        <dbReference type="ARBA" id="ARBA00023235"/>
    </source>
</evidence>
<protein>
    <submittedName>
        <fullName evidence="4">Uncharacterized protein</fullName>
    </submittedName>
</protein>
<evidence type="ECO:0000313" key="5">
    <source>
        <dbReference type="Proteomes" id="UP000664317"/>
    </source>
</evidence>
<reference evidence="4 5" key="1">
    <citation type="submission" date="2021-03" db="EMBL/GenBank/DDBJ databases">
        <title>novel species isolated from a fishpond in China.</title>
        <authorList>
            <person name="Lu H."/>
            <person name="Cai Z."/>
        </authorList>
    </citation>
    <scope>NUCLEOTIDE SEQUENCE [LARGE SCALE GENOMIC DNA]</scope>
    <source>
        <strain evidence="4 5">H41</strain>
    </source>
</reference>
<keyword evidence="1" id="KW-0479">Metal-binding</keyword>
<keyword evidence="2" id="KW-0460">Magnesium</keyword>